<dbReference type="Proteomes" id="UP000230961">
    <property type="component" value="Chromosome"/>
</dbReference>
<proteinExistence type="inferred from homology"/>
<evidence type="ECO:0000256" key="2">
    <source>
        <dbReference type="HAMAP-Rule" id="MF_01940"/>
    </source>
</evidence>
<feature type="short sequence motif" description="HXTX 1" evidence="2">
    <location>
        <begin position="49"/>
        <end position="52"/>
    </location>
</feature>
<keyword evidence="1 2" id="KW-0378">Hydrolase</keyword>
<accession>A0A7U4GHU1</accession>
<dbReference type="KEGG" id="yel:LC20_04435"/>
<name>A0A7U4GHU1_YEREN</name>
<dbReference type="PANTHER" id="PTHR35561:SF1">
    <property type="entry name" value="RNA 2',3'-CYCLIC PHOSPHODIESTERASE"/>
    <property type="match status" value="1"/>
</dbReference>
<evidence type="ECO:0000313" key="3">
    <source>
        <dbReference type="EMBL" id="AHM75688.1"/>
    </source>
</evidence>
<protein>
    <recommendedName>
        <fullName evidence="2">RNA 2',3'-cyclic phosphodiesterase</fullName>
        <shortName evidence="2">RNA 2',3'-CPDase</shortName>
        <ecNumber evidence="2">3.1.4.58</ecNumber>
    </recommendedName>
</protein>
<dbReference type="GO" id="GO:0004113">
    <property type="term" value="F:2',3'-cyclic-nucleotide 3'-phosphodiesterase activity"/>
    <property type="evidence" value="ECO:0007669"/>
    <property type="project" value="InterPro"/>
</dbReference>
<dbReference type="EMBL" id="CP007448">
    <property type="protein sequence ID" value="AHM75688.1"/>
    <property type="molecule type" value="Genomic_DNA"/>
</dbReference>
<evidence type="ECO:0000313" key="4">
    <source>
        <dbReference type="Proteomes" id="UP000230961"/>
    </source>
</evidence>
<comment type="similarity">
    <text evidence="2">Belongs to the 2H phosphoesterase superfamily. ThpR family.</text>
</comment>
<dbReference type="AlphaFoldDB" id="A0A7U4GHU1"/>
<dbReference type="InterPro" id="IPR009097">
    <property type="entry name" value="Cyclic_Pdiesterase"/>
</dbReference>
<feature type="active site" description="Proton donor" evidence="2">
    <location>
        <position position="49"/>
    </location>
</feature>
<dbReference type="EC" id="3.1.4.58" evidence="2"/>
<dbReference type="NCBIfam" id="NF011704">
    <property type="entry name" value="PRK15124.1"/>
    <property type="match status" value="1"/>
</dbReference>
<dbReference type="NCBIfam" id="TIGR02258">
    <property type="entry name" value="2_5_ligase"/>
    <property type="match status" value="1"/>
</dbReference>
<feature type="short sequence motif" description="HXTX 2" evidence="2">
    <location>
        <begin position="131"/>
        <end position="134"/>
    </location>
</feature>
<reference evidence="3 4" key="1">
    <citation type="submission" date="2017-11" db="EMBL/GenBank/DDBJ databases">
        <title>The complete genome sequence and comparative genome analysis of Yersinia enterocolitica strain LC20.</title>
        <authorList>
            <person name="Shi G."/>
            <person name="Su M."/>
            <person name="Liang J."/>
            <person name="Gu W."/>
            <person name="Xiao Y."/>
            <person name="Zhang Z."/>
            <person name="Qiu H."/>
            <person name="Duan R."/>
            <person name="Zhang Z."/>
            <person name="Li Y."/>
            <person name="Zhang X."/>
            <person name="Ling Y."/>
            <person name="Song L."/>
            <person name="Chen M."/>
            <person name="Zhao Y."/>
            <person name="Wu J."/>
            <person name="Jing H."/>
            <person name="Xiao J."/>
            <person name="Wang X."/>
        </authorList>
    </citation>
    <scope>NUCLEOTIDE SEQUENCE [LARGE SCALE GENOMIC DNA]</scope>
    <source>
        <strain evidence="3 4">LC20</strain>
    </source>
</reference>
<evidence type="ECO:0000256" key="1">
    <source>
        <dbReference type="ARBA" id="ARBA00022801"/>
    </source>
</evidence>
<sequence length="190" mass="21196">MINTVDKTMNKRLFFALDLPDTVQQNIVQWRAAHFPPDAGRPIAAANLHLTLAFLGEVSQAKAQILQQQAGRISQSGFHVTLDDMGHWPNSGVIWLGCKNPARGLLQLAQLLRSQAARSGCYQTPLPFHPHVTLFRAAIRPVAIPAKTTSESFRVDHFSLYESVFARGRTRYNIVQSWPLTSTHRTSDAI</sequence>
<gene>
    <name evidence="3" type="ORF">LC20_04435</name>
</gene>
<dbReference type="Pfam" id="PF13563">
    <property type="entry name" value="2_5_RNA_ligase2"/>
    <property type="match status" value="1"/>
</dbReference>
<comment type="catalytic activity">
    <reaction evidence="2">
        <text>a 3'-end 2',3'-cyclophospho-ribonucleotide-RNA + H2O = a 3'-end 2'-phospho-ribonucleotide-RNA + H(+)</text>
        <dbReference type="Rhea" id="RHEA:11828"/>
        <dbReference type="Rhea" id="RHEA-COMP:10464"/>
        <dbReference type="Rhea" id="RHEA-COMP:17353"/>
        <dbReference type="ChEBI" id="CHEBI:15377"/>
        <dbReference type="ChEBI" id="CHEBI:15378"/>
        <dbReference type="ChEBI" id="CHEBI:83064"/>
        <dbReference type="ChEBI" id="CHEBI:173113"/>
        <dbReference type="EC" id="3.1.4.58"/>
    </reaction>
</comment>
<dbReference type="SUPFAM" id="SSF55144">
    <property type="entry name" value="LigT-like"/>
    <property type="match status" value="1"/>
</dbReference>
<dbReference type="PANTHER" id="PTHR35561">
    <property type="entry name" value="RNA 2',3'-CYCLIC PHOSPHODIESTERASE"/>
    <property type="match status" value="1"/>
</dbReference>
<organism evidence="3 4">
    <name type="scientific">Yersinia enterocolitica LC20</name>
    <dbReference type="NCBI Taxonomy" id="1443113"/>
    <lineage>
        <taxon>Bacteria</taxon>
        <taxon>Pseudomonadati</taxon>
        <taxon>Pseudomonadota</taxon>
        <taxon>Gammaproteobacteria</taxon>
        <taxon>Enterobacterales</taxon>
        <taxon>Yersiniaceae</taxon>
        <taxon>Yersinia</taxon>
    </lineage>
</organism>
<dbReference type="GO" id="GO:0008664">
    <property type="term" value="F:RNA 2',3'-cyclic 3'-phosphodiesterase activity"/>
    <property type="evidence" value="ECO:0007669"/>
    <property type="project" value="UniProtKB-EC"/>
</dbReference>
<dbReference type="HAMAP" id="MF_01940">
    <property type="entry name" value="RNA_CPDase"/>
    <property type="match status" value="1"/>
</dbReference>
<dbReference type="InterPro" id="IPR004175">
    <property type="entry name" value="RNA_CPDase"/>
</dbReference>
<feature type="active site" description="Proton acceptor" evidence="2">
    <location>
        <position position="131"/>
    </location>
</feature>
<dbReference type="Gene3D" id="3.90.1140.10">
    <property type="entry name" value="Cyclic phosphodiesterase"/>
    <property type="match status" value="1"/>
</dbReference>
<comment type="function">
    <text evidence="2">Hydrolyzes RNA 2',3'-cyclic phosphodiester to an RNA 2'-phosphomonoester.</text>
</comment>